<proteinExistence type="predicted"/>
<sequence length="206" mass="23383">MSVWNQKLRKSMMAAGVSAALAFSGAAVAQQGGQGGAPAQGQMPEMTDEQRQLMEEMRSVQQELQQTQAKLSEMEQQAYENNPELGEKREALQAKIAEKMSSGGYDAEKEFEEMKATMAKYQGGEQQPSEEEVKAFRQQQQEFQQRQQQAFQDEEVQSMAQDLRGEVEQVMKENNPQAKDLFAKMERQAEEMQQLREKAMEMRQGG</sequence>
<feature type="chain" id="PRO_5026294798" description="DUF4175 family protein" evidence="3">
    <location>
        <begin position="30"/>
        <end position="206"/>
    </location>
</feature>
<evidence type="ECO:0000256" key="1">
    <source>
        <dbReference type="SAM" id="Coils"/>
    </source>
</evidence>
<protein>
    <recommendedName>
        <fullName evidence="6">DUF4175 family protein</fullName>
    </recommendedName>
</protein>
<feature type="signal peptide" evidence="3">
    <location>
        <begin position="1"/>
        <end position="29"/>
    </location>
</feature>
<evidence type="ECO:0000313" key="5">
    <source>
        <dbReference type="Proteomes" id="UP000427716"/>
    </source>
</evidence>
<evidence type="ECO:0000256" key="2">
    <source>
        <dbReference type="SAM" id="MobiDB-lite"/>
    </source>
</evidence>
<feature type="coiled-coil region" evidence="1">
    <location>
        <begin position="175"/>
        <end position="205"/>
    </location>
</feature>
<dbReference type="EMBL" id="CP046415">
    <property type="protein sequence ID" value="QGT79206.1"/>
    <property type="molecule type" value="Genomic_DNA"/>
</dbReference>
<gene>
    <name evidence="4" type="ORF">GM160_10070</name>
</gene>
<evidence type="ECO:0000256" key="3">
    <source>
        <dbReference type="SAM" id="SignalP"/>
    </source>
</evidence>
<reference evidence="4 5" key="1">
    <citation type="submission" date="2019-11" db="EMBL/GenBank/DDBJ databases">
        <authorList>
            <person name="Zhang J."/>
            <person name="Sun C."/>
        </authorList>
    </citation>
    <scope>NUCLEOTIDE SEQUENCE [LARGE SCALE GENOMIC DNA]</scope>
    <source>
        <strain evidence="5">sp2</strain>
    </source>
</reference>
<dbReference type="AlphaFoldDB" id="A0A6I6CXT1"/>
<keyword evidence="1" id="KW-0175">Coiled coil</keyword>
<feature type="region of interest" description="Disordered" evidence="2">
    <location>
        <begin position="28"/>
        <end position="50"/>
    </location>
</feature>
<organism evidence="4 5">
    <name type="scientific">Guyparkeria halophila</name>
    <dbReference type="NCBI Taxonomy" id="47960"/>
    <lineage>
        <taxon>Bacteria</taxon>
        <taxon>Pseudomonadati</taxon>
        <taxon>Pseudomonadota</taxon>
        <taxon>Gammaproteobacteria</taxon>
        <taxon>Chromatiales</taxon>
        <taxon>Thioalkalibacteraceae</taxon>
        <taxon>Guyparkeria</taxon>
    </lineage>
</organism>
<dbReference type="KEGG" id="ghl:GM160_10070"/>
<keyword evidence="5" id="KW-1185">Reference proteome</keyword>
<evidence type="ECO:0000313" key="4">
    <source>
        <dbReference type="EMBL" id="QGT79206.1"/>
    </source>
</evidence>
<dbReference type="RefSeq" id="WP_156574936.1">
    <property type="nucleotide sequence ID" value="NZ_CP046415.1"/>
</dbReference>
<evidence type="ECO:0008006" key="6">
    <source>
        <dbReference type="Google" id="ProtNLM"/>
    </source>
</evidence>
<keyword evidence="3" id="KW-0732">Signal</keyword>
<name>A0A6I6CXT1_9GAMM</name>
<accession>A0A6I6CXT1</accession>
<dbReference type="Proteomes" id="UP000427716">
    <property type="component" value="Chromosome"/>
</dbReference>